<keyword evidence="1" id="KW-0863">Zinc-finger</keyword>
<evidence type="ECO:0000256" key="1">
    <source>
        <dbReference type="PROSITE-ProRule" id="PRU00325"/>
    </source>
</evidence>
<dbReference type="Proteomes" id="UP000663879">
    <property type="component" value="Unassembled WGS sequence"/>
</dbReference>
<protein>
    <recommendedName>
        <fullName evidence="2">SWIM-type domain-containing protein</fullName>
    </recommendedName>
</protein>
<dbReference type="AlphaFoldDB" id="A0A813NYS6"/>
<organism evidence="3 4">
    <name type="scientific">Brachionus calyciflorus</name>
    <dbReference type="NCBI Taxonomy" id="104777"/>
    <lineage>
        <taxon>Eukaryota</taxon>
        <taxon>Metazoa</taxon>
        <taxon>Spiralia</taxon>
        <taxon>Gnathifera</taxon>
        <taxon>Rotifera</taxon>
        <taxon>Eurotatoria</taxon>
        <taxon>Monogononta</taxon>
        <taxon>Pseudotrocha</taxon>
        <taxon>Ploima</taxon>
        <taxon>Brachionidae</taxon>
        <taxon>Brachionus</taxon>
    </lineage>
</organism>
<comment type="caution">
    <text evidence="3">The sequence shown here is derived from an EMBL/GenBank/DDBJ whole genome shotgun (WGS) entry which is preliminary data.</text>
</comment>
<feature type="domain" description="SWIM-type" evidence="2">
    <location>
        <begin position="56"/>
        <end position="87"/>
    </location>
</feature>
<evidence type="ECO:0000313" key="4">
    <source>
        <dbReference type="Proteomes" id="UP000663879"/>
    </source>
</evidence>
<accession>A0A813NYS6</accession>
<dbReference type="InterPro" id="IPR007527">
    <property type="entry name" value="Znf_SWIM"/>
</dbReference>
<sequence>MLKEKILYYSNMDCKFNNSPRVTKEMLKTVNNFVAKCFRKLDCETFDYYVFKKERFRINLDDVSCTCHEFLHRSACSHLIYISHSMEFNFGYYNPTTKFVFLKKRGRPKNAYEALVKD</sequence>
<gene>
    <name evidence="3" type="ORF">OXX778_LOCUS3604</name>
</gene>
<evidence type="ECO:0000313" key="3">
    <source>
        <dbReference type="EMBL" id="CAF0745112.1"/>
    </source>
</evidence>
<proteinExistence type="predicted"/>
<keyword evidence="1" id="KW-0862">Zinc</keyword>
<evidence type="ECO:0000259" key="2">
    <source>
        <dbReference type="PROSITE" id="PS50966"/>
    </source>
</evidence>
<dbReference type="GO" id="GO:0008270">
    <property type="term" value="F:zinc ion binding"/>
    <property type="evidence" value="ECO:0007669"/>
    <property type="project" value="UniProtKB-KW"/>
</dbReference>
<keyword evidence="4" id="KW-1185">Reference proteome</keyword>
<dbReference type="EMBL" id="CAJNOC010000324">
    <property type="protein sequence ID" value="CAF0745112.1"/>
    <property type="molecule type" value="Genomic_DNA"/>
</dbReference>
<dbReference type="PROSITE" id="PS50966">
    <property type="entry name" value="ZF_SWIM"/>
    <property type="match status" value="1"/>
</dbReference>
<name>A0A813NYS6_9BILA</name>
<reference evidence="3" key="1">
    <citation type="submission" date="2021-02" db="EMBL/GenBank/DDBJ databases">
        <authorList>
            <person name="Nowell W R."/>
        </authorList>
    </citation>
    <scope>NUCLEOTIDE SEQUENCE</scope>
    <source>
        <strain evidence="3">Ploen Becks lab</strain>
    </source>
</reference>
<keyword evidence="1" id="KW-0479">Metal-binding</keyword>